<dbReference type="PANTHER" id="PTHR24379">
    <property type="entry name" value="KRAB AND ZINC FINGER DOMAIN-CONTAINING"/>
    <property type="match status" value="1"/>
</dbReference>
<evidence type="ECO:0000313" key="9">
    <source>
        <dbReference type="Proteomes" id="UP001176961"/>
    </source>
</evidence>
<dbReference type="GO" id="GO:0000981">
    <property type="term" value="F:DNA-binding transcription factor activity, RNA polymerase II-specific"/>
    <property type="evidence" value="ECO:0007669"/>
    <property type="project" value="TreeGrafter"/>
</dbReference>
<name>A0AA36DMP6_CYLNA</name>
<evidence type="ECO:0000256" key="6">
    <source>
        <dbReference type="SAM" id="MobiDB-lite"/>
    </source>
</evidence>
<dbReference type="GO" id="GO:0008270">
    <property type="term" value="F:zinc ion binding"/>
    <property type="evidence" value="ECO:0007669"/>
    <property type="project" value="UniProtKB-KW"/>
</dbReference>
<evidence type="ECO:0000256" key="3">
    <source>
        <dbReference type="ARBA" id="ARBA00022771"/>
    </source>
</evidence>
<evidence type="ECO:0000256" key="5">
    <source>
        <dbReference type="PROSITE-ProRule" id="PRU00042"/>
    </source>
</evidence>
<evidence type="ECO:0000259" key="7">
    <source>
        <dbReference type="PROSITE" id="PS50157"/>
    </source>
</evidence>
<keyword evidence="9" id="KW-1185">Reference proteome</keyword>
<dbReference type="EMBL" id="CATQJL010000001">
    <property type="protein sequence ID" value="CAJ0589394.1"/>
    <property type="molecule type" value="Genomic_DNA"/>
</dbReference>
<dbReference type="GO" id="GO:0005634">
    <property type="term" value="C:nucleus"/>
    <property type="evidence" value="ECO:0007669"/>
    <property type="project" value="TreeGrafter"/>
</dbReference>
<evidence type="ECO:0000256" key="2">
    <source>
        <dbReference type="ARBA" id="ARBA00022737"/>
    </source>
</evidence>
<dbReference type="InterPro" id="IPR036236">
    <property type="entry name" value="Znf_C2H2_sf"/>
</dbReference>
<protein>
    <recommendedName>
        <fullName evidence="7">C2H2-type domain-containing protein</fullName>
    </recommendedName>
</protein>
<feature type="compositionally biased region" description="Basic and acidic residues" evidence="6">
    <location>
        <begin position="100"/>
        <end position="111"/>
    </location>
</feature>
<feature type="domain" description="C2H2-type" evidence="7">
    <location>
        <begin position="78"/>
        <end position="105"/>
    </location>
</feature>
<evidence type="ECO:0000313" key="8">
    <source>
        <dbReference type="EMBL" id="CAJ0589394.1"/>
    </source>
</evidence>
<comment type="caution">
    <text evidence="8">The sequence shown here is derived from an EMBL/GenBank/DDBJ whole genome shotgun (WGS) entry which is preliminary data.</text>
</comment>
<feature type="domain" description="C2H2-type" evidence="7">
    <location>
        <begin position="21"/>
        <end position="49"/>
    </location>
</feature>
<dbReference type="Pfam" id="PF00096">
    <property type="entry name" value="zf-C2H2"/>
    <property type="match status" value="2"/>
</dbReference>
<dbReference type="GO" id="GO:0000977">
    <property type="term" value="F:RNA polymerase II transcription regulatory region sequence-specific DNA binding"/>
    <property type="evidence" value="ECO:0007669"/>
    <property type="project" value="TreeGrafter"/>
</dbReference>
<sequence>LNHPKRKRSTINSLLGEPEYFVCKHCFKSFNRRSNMTRHIDKTHCGRVVFNCPQCPAVYKHAYHFADHLRSHEEVPQFECEVCEKKFKSRIQLRNHKSRNCKDPPAKESHHGNRRSRTYDPQQCEASSATSHGMERFHIPYDFPVTL</sequence>
<reference evidence="8" key="1">
    <citation type="submission" date="2023-07" db="EMBL/GenBank/DDBJ databases">
        <authorList>
            <consortium name="CYATHOMIX"/>
        </authorList>
    </citation>
    <scope>NUCLEOTIDE SEQUENCE</scope>
    <source>
        <strain evidence="8">N/A</strain>
    </source>
</reference>
<keyword evidence="4" id="KW-0862">Zinc</keyword>
<feature type="compositionally biased region" description="Polar residues" evidence="6">
    <location>
        <begin position="119"/>
        <end position="130"/>
    </location>
</feature>
<dbReference type="PANTHER" id="PTHR24379:SF127">
    <property type="entry name" value="BLOODY FINGERS-RELATED"/>
    <property type="match status" value="1"/>
</dbReference>
<dbReference type="SMART" id="SM00355">
    <property type="entry name" value="ZnF_C2H2"/>
    <property type="match status" value="3"/>
</dbReference>
<dbReference type="SUPFAM" id="SSF57667">
    <property type="entry name" value="beta-beta-alpha zinc fingers"/>
    <property type="match status" value="2"/>
</dbReference>
<keyword evidence="3 5" id="KW-0863">Zinc-finger</keyword>
<proteinExistence type="predicted"/>
<keyword evidence="2" id="KW-0677">Repeat</keyword>
<dbReference type="PROSITE" id="PS00028">
    <property type="entry name" value="ZINC_FINGER_C2H2_1"/>
    <property type="match status" value="1"/>
</dbReference>
<evidence type="ECO:0000256" key="4">
    <source>
        <dbReference type="ARBA" id="ARBA00022833"/>
    </source>
</evidence>
<dbReference type="Gene3D" id="3.30.160.60">
    <property type="entry name" value="Classic Zinc Finger"/>
    <property type="match status" value="2"/>
</dbReference>
<dbReference type="InterPro" id="IPR022755">
    <property type="entry name" value="Znf_C2H2_jaz"/>
</dbReference>
<accession>A0AA36DMP6</accession>
<evidence type="ECO:0000256" key="1">
    <source>
        <dbReference type="ARBA" id="ARBA00022723"/>
    </source>
</evidence>
<keyword evidence="1" id="KW-0479">Metal-binding</keyword>
<feature type="region of interest" description="Disordered" evidence="6">
    <location>
        <begin position="95"/>
        <end position="130"/>
    </location>
</feature>
<organism evidence="8 9">
    <name type="scientific">Cylicocyclus nassatus</name>
    <name type="common">Nematode worm</name>
    <dbReference type="NCBI Taxonomy" id="53992"/>
    <lineage>
        <taxon>Eukaryota</taxon>
        <taxon>Metazoa</taxon>
        <taxon>Ecdysozoa</taxon>
        <taxon>Nematoda</taxon>
        <taxon>Chromadorea</taxon>
        <taxon>Rhabditida</taxon>
        <taxon>Rhabditina</taxon>
        <taxon>Rhabditomorpha</taxon>
        <taxon>Strongyloidea</taxon>
        <taxon>Strongylidae</taxon>
        <taxon>Cylicocyclus</taxon>
    </lineage>
</organism>
<dbReference type="Pfam" id="PF12171">
    <property type="entry name" value="zf-C2H2_jaz"/>
    <property type="match status" value="1"/>
</dbReference>
<feature type="non-terminal residue" evidence="8">
    <location>
        <position position="147"/>
    </location>
</feature>
<dbReference type="PROSITE" id="PS50157">
    <property type="entry name" value="ZINC_FINGER_C2H2_2"/>
    <property type="match status" value="2"/>
</dbReference>
<gene>
    <name evidence="8" type="ORF">CYNAS_LOCUS1377</name>
</gene>
<dbReference type="InterPro" id="IPR013087">
    <property type="entry name" value="Znf_C2H2_type"/>
</dbReference>
<dbReference type="Proteomes" id="UP001176961">
    <property type="component" value="Unassembled WGS sequence"/>
</dbReference>
<dbReference type="AlphaFoldDB" id="A0AA36DMP6"/>